<dbReference type="InterPro" id="IPR051036">
    <property type="entry name" value="SIGLEC"/>
</dbReference>
<keyword evidence="7" id="KW-1185">Reference proteome</keyword>
<dbReference type="PANTHER" id="PTHR12035">
    <property type="entry name" value="SIALIC ACID BINDING IMMUNOGLOBULIN-LIKE LECTIN"/>
    <property type="match status" value="1"/>
</dbReference>
<reference evidence="6" key="1">
    <citation type="submission" date="2025-08" db="UniProtKB">
        <authorList>
            <consortium name="Ensembl"/>
        </authorList>
    </citation>
    <scope>IDENTIFICATION</scope>
</reference>
<comment type="subcellular location">
    <subcellularLocation>
        <location evidence="1">Membrane</location>
        <topology evidence="1">Single-pass membrane protein</topology>
    </subcellularLocation>
</comment>
<evidence type="ECO:0000313" key="7">
    <source>
        <dbReference type="Proteomes" id="UP000694406"/>
    </source>
</evidence>
<keyword evidence="2" id="KW-0812">Transmembrane</keyword>
<evidence type="ECO:0000256" key="3">
    <source>
        <dbReference type="ARBA" id="ARBA00022989"/>
    </source>
</evidence>
<dbReference type="InterPro" id="IPR013783">
    <property type="entry name" value="Ig-like_fold"/>
</dbReference>
<dbReference type="InterPro" id="IPR036179">
    <property type="entry name" value="Ig-like_dom_sf"/>
</dbReference>
<feature type="domain" description="Ig-like" evidence="5">
    <location>
        <begin position="154"/>
        <end position="245"/>
    </location>
</feature>
<proteinExistence type="predicted"/>
<evidence type="ECO:0000313" key="6">
    <source>
        <dbReference type="Ensembl" id="ENSLLTP00000018096.1"/>
    </source>
</evidence>
<sequence length="266" mass="30729">MGLLLGNPDTRLFLQTSSDGAPMISGGKLFHWLIVLPKSFVEINHCMDVPCRFTIPEWYSKSSEPFYIYWFKNVYKRYYLRWINLWVLGVLMVSNDSRQRPDPTNFKLIGNINNGDCSFSIYNAQLENSGRYYMRIDKGEASHQHFSCLDVKKPVIWKPSSIIWGETINFSCVASNCCLKPKPQIIWSSKSSDWNISEWGKQISNWTWTYGANLSFVPILANEGLILTCHLKYPDTRKDTQNAVQLHMAFSIHYSLSGLQVSWKTT</sequence>
<dbReference type="PROSITE" id="PS50835">
    <property type="entry name" value="IG_LIKE"/>
    <property type="match status" value="1"/>
</dbReference>
<dbReference type="AlphaFoldDB" id="A0A8C5SHF4"/>
<dbReference type="GO" id="GO:0033691">
    <property type="term" value="F:sialic acid binding"/>
    <property type="evidence" value="ECO:0007669"/>
    <property type="project" value="TreeGrafter"/>
</dbReference>
<organism evidence="6 7">
    <name type="scientific">Laticauda laticaudata</name>
    <name type="common">Blue-ringed sea krait</name>
    <name type="synonym">Blue-lipped sea krait</name>
    <dbReference type="NCBI Taxonomy" id="8630"/>
    <lineage>
        <taxon>Eukaryota</taxon>
        <taxon>Metazoa</taxon>
        <taxon>Chordata</taxon>
        <taxon>Craniata</taxon>
        <taxon>Vertebrata</taxon>
        <taxon>Euteleostomi</taxon>
        <taxon>Lepidosauria</taxon>
        <taxon>Squamata</taxon>
        <taxon>Bifurcata</taxon>
        <taxon>Unidentata</taxon>
        <taxon>Episquamata</taxon>
        <taxon>Toxicofera</taxon>
        <taxon>Serpentes</taxon>
        <taxon>Colubroidea</taxon>
        <taxon>Elapidae</taxon>
        <taxon>Laticaudinae</taxon>
        <taxon>Laticauda</taxon>
    </lineage>
</organism>
<dbReference type="Proteomes" id="UP000694406">
    <property type="component" value="Unplaced"/>
</dbReference>
<keyword evidence="3" id="KW-1133">Transmembrane helix</keyword>
<keyword evidence="4" id="KW-0472">Membrane</keyword>
<dbReference type="PANTHER" id="PTHR12035:SF125">
    <property type="entry name" value="SIALIC ACID-BINDING IG-LIKE LECTIN 5"/>
    <property type="match status" value="1"/>
</dbReference>
<dbReference type="SUPFAM" id="SSF48726">
    <property type="entry name" value="Immunoglobulin"/>
    <property type="match status" value="2"/>
</dbReference>
<evidence type="ECO:0000256" key="1">
    <source>
        <dbReference type="ARBA" id="ARBA00004167"/>
    </source>
</evidence>
<dbReference type="InterPro" id="IPR007110">
    <property type="entry name" value="Ig-like_dom"/>
</dbReference>
<evidence type="ECO:0000256" key="2">
    <source>
        <dbReference type="ARBA" id="ARBA00022692"/>
    </source>
</evidence>
<dbReference type="GO" id="GO:0005886">
    <property type="term" value="C:plasma membrane"/>
    <property type="evidence" value="ECO:0007669"/>
    <property type="project" value="TreeGrafter"/>
</dbReference>
<dbReference type="GO" id="GO:0007155">
    <property type="term" value="P:cell adhesion"/>
    <property type="evidence" value="ECO:0007669"/>
    <property type="project" value="TreeGrafter"/>
</dbReference>
<dbReference type="GeneTree" id="ENSGT01000000221201"/>
<evidence type="ECO:0000259" key="5">
    <source>
        <dbReference type="PROSITE" id="PS50835"/>
    </source>
</evidence>
<dbReference type="Gene3D" id="2.60.40.10">
    <property type="entry name" value="Immunoglobulins"/>
    <property type="match status" value="2"/>
</dbReference>
<accession>A0A8C5SHF4</accession>
<evidence type="ECO:0000256" key="4">
    <source>
        <dbReference type="ARBA" id="ARBA00023136"/>
    </source>
</evidence>
<protein>
    <recommendedName>
        <fullName evidence="5">Ig-like domain-containing protein</fullName>
    </recommendedName>
</protein>
<dbReference type="Ensembl" id="ENSLLTT00000018774.1">
    <property type="protein sequence ID" value="ENSLLTP00000018096.1"/>
    <property type="gene ID" value="ENSLLTG00000013707.1"/>
</dbReference>
<name>A0A8C5SHF4_LATLA</name>
<reference evidence="6" key="2">
    <citation type="submission" date="2025-09" db="UniProtKB">
        <authorList>
            <consortium name="Ensembl"/>
        </authorList>
    </citation>
    <scope>IDENTIFICATION</scope>
</reference>